<dbReference type="InterPro" id="IPR013083">
    <property type="entry name" value="Znf_RING/FYVE/PHD"/>
</dbReference>
<dbReference type="InterPro" id="IPR004244">
    <property type="entry name" value="Transposase_22"/>
</dbReference>
<dbReference type="SUPFAM" id="SSF57903">
    <property type="entry name" value="FYVE/PHD zinc finger"/>
    <property type="match status" value="1"/>
</dbReference>
<evidence type="ECO:0000313" key="7">
    <source>
        <dbReference type="RefSeq" id="XP_023939390.2"/>
    </source>
</evidence>
<dbReference type="GeneID" id="112046816"/>
<dbReference type="Pfam" id="PF25298">
    <property type="entry name" value="Baculo_FP_2nd"/>
    <property type="match status" value="1"/>
</dbReference>
<evidence type="ECO:0000256" key="3">
    <source>
        <dbReference type="ARBA" id="ARBA00022833"/>
    </source>
</evidence>
<dbReference type="GO" id="GO:0008270">
    <property type="term" value="F:zinc ion binding"/>
    <property type="evidence" value="ECO:0007669"/>
    <property type="project" value="UniProtKB-KW"/>
</dbReference>
<feature type="domain" description="FP protein C-terminal" evidence="5">
    <location>
        <begin position="316"/>
        <end position="368"/>
    </location>
</feature>
<proteinExistence type="predicted"/>
<dbReference type="AlphaFoldDB" id="A0A6J1MUP0"/>
<keyword evidence="6" id="KW-1185">Reference proteome</keyword>
<keyword evidence="2" id="KW-0863">Zinc-finger</keyword>
<accession>A0A6J1MUP0</accession>
<name>A0A6J1MUP0_BICAN</name>
<sequence length="381" mass="43536">MSRKMECGSGCGRVLTEKSLMICRLCKQTYHCECLNISLHQYLSLSKDDIASWTCPTCCNVTRRHRGDRDNTPVRSTVIPTSKELASCSLAESGTSHQDPDWRSFQQELQSMLNAWRQDMDCSLSKIRGDIHNALTDIKNEIHALRTEQDNMKIGLAGLTNDVTELKAAAQFQAEEHSDLKKKFRDLDAVKGDRSDAMNLVTTMECKIDSLEQHARQCNVEICNVPDKRNENLMGILETLCTQIKYTVQQRDIISIHRVPHANQQNNRPKNIIVKFTTRIIRDNVLSAFRKTRGLKSDQLGITGQPHNIYMNEHLTLKNKQLFRECRGEAKKHKYKYVWVKNATILVRRTDTSPAFVVRSSKDLSKFKNTGNTSDNMETGM</sequence>
<dbReference type="RefSeq" id="XP_023939390.2">
    <property type="nucleotide sequence ID" value="XM_024083622.2"/>
</dbReference>
<evidence type="ECO:0000256" key="1">
    <source>
        <dbReference type="ARBA" id="ARBA00022723"/>
    </source>
</evidence>
<dbReference type="InterPro" id="IPR019787">
    <property type="entry name" value="Znf_PHD-finger"/>
</dbReference>
<feature type="domain" description="PHD-type" evidence="4">
    <location>
        <begin position="11"/>
        <end position="58"/>
    </location>
</feature>
<keyword evidence="3" id="KW-0862">Zinc</keyword>
<evidence type="ECO:0000259" key="5">
    <source>
        <dbReference type="Pfam" id="PF25298"/>
    </source>
</evidence>
<dbReference type="Proteomes" id="UP001652582">
    <property type="component" value="Chromosome 20"/>
</dbReference>
<dbReference type="InterPro" id="IPR011011">
    <property type="entry name" value="Znf_FYVE_PHD"/>
</dbReference>
<dbReference type="KEGG" id="bany:112046816"/>
<evidence type="ECO:0000256" key="2">
    <source>
        <dbReference type="ARBA" id="ARBA00022771"/>
    </source>
</evidence>
<evidence type="ECO:0000259" key="4">
    <source>
        <dbReference type="Pfam" id="PF00628"/>
    </source>
</evidence>
<protein>
    <submittedName>
        <fullName evidence="7">Uncharacterized protein LOC112046816</fullName>
    </submittedName>
</protein>
<gene>
    <name evidence="7" type="primary">LOC112046816</name>
</gene>
<dbReference type="PANTHER" id="PTHR11505">
    <property type="entry name" value="L1 TRANSPOSABLE ELEMENT-RELATED"/>
    <property type="match status" value="1"/>
</dbReference>
<dbReference type="Gene3D" id="3.30.70.1820">
    <property type="entry name" value="L1 transposable element, RRM domain"/>
    <property type="match status" value="1"/>
</dbReference>
<dbReference type="OrthoDB" id="7477812at2759"/>
<evidence type="ECO:0000313" key="6">
    <source>
        <dbReference type="Proteomes" id="UP001652582"/>
    </source>
</evidence>
<reference evidence="7" key="1">
    <citation type="submission" date="2025-08" db="UniProtKB">
        <authorList>
            <consortium name="RefSeq"/>
        </authorList>
    </citation>
    <scope>IDENTIFICATION</scope>
</reference>
<keyword evidence="1" id="KW-0479">Metal-binding</keyword>
<dbReference type="Gene3D" id="3.30.40.10">
    <property type="entry name" value="Zinc/RING finger domain, C3HC4 (zinc finger)"/>
    <property type="match status" value="1"/>
</dbReference>
<organism evidence="6 7">
    <name type="scientific">Bicyclus anynana</name>
    <name type="common">Squinting bush brown butterfly</name>
    <dbReference type="NCBI Taxonomy" id="110368"/>
    <lineage>
        <taxon>Eukaryota</taxon>
        <taxon>Metazoa</taxon>
        <taxon>Ecdysozoa</taxon>
        <taxon>Arthropoda</taxon>
        <taxon>Hexapoda</taxon>
        <taxon>Insecta</taxon>
        <taxon>Pterygota</taxon>
        <taxon>Neoptera</taxon>
        <taxon>Endopterygota</taxon>
        <taxon>Lepidoptera</taxon>
        <taxon>Glossata</taxon>
        <taxon>Ditrysia</taxon>
        <taxon>Papilionoidea</taxon>
        <taxon>Nymphalidae</taxon>
        <taxon>Satyrinae</taxon>
        <taxon>Satyrini</taxon>
        <taxon>Mycalesina</taxon>
        <taxon>Bicyclus</taxon>
    </lineage>
</organism>
<dbReference type="InterPro" id="IPR057251">
    <property type="entry name" value="FP_C"/>
</dbReference>
<dbReference type="Pfam" id="PF00628">
    <property type="entry name" value="PHD"/>
    <property type="match status" value="1"/>
</dbReference>